<dbReference type="InterPro" id="IPR004026">
    <property type="entry name" value="Ada_DNA_repair_Zn-bd"/>
</dbReference>
<evidence type="ECO:0000313" key="4">
    <source>
        <dbReference type="Proteomes" id="UP000613193"/>
    </source>
</evidence>
<dbReference type="EMBL" id="JAEHFW010000003">
    <property type="protein sequence ID" value="MBK0380756.1"/>
    <property type="molecule type" value="Genomic_DNA"/>
</dbReference>
<dbReference type="Gene3D" id="3.40.10.10">
    <property type="entry name" value="DNA Methylphosphotriester Repair Domain"/>
    <property type="match status" value="1"/>
</dbReference>
<keyword evidence="4" id="KW-1185">Reference proteome</keyword>
<protein>
    <submittedName>
        <fullName evidence="3">Metal-binding protein</fullName>
    </submittedName>
</protein>
<gene>
    <name evidence="3" type="ORF">I5M19_15635</name>
</gene>
<dbReference type="GO" id="GO:0008168">
    <property type="term" value="F:methyltransferase activity"/>
    <property type="evidence" value="ECO:0007669"/>
    <property type="project" value="InterPro"/>
</dbReference>
<keyword evidence="1" id="KW-0010">Activator</keyword>
<dbReference type="RefSeq" id="WP_200067295.1">
    <property type="nucleotide sequence ID" value="NZ_JAEHFW010000003.1"/>
</dbReference>
<evidence type="ECO:0000259" key="2">
    <source>
        <dbReference type="Pfam" id="PF02805"/>
    </source>
</evidence>
<feature type="domain" description="Ada DNA repair metal-binding" evidence="2">
    <location>
        <begin position="29"/>
        <end position="74"/>
    </location>
</feature>
<dbReference type="SUPFAM" id="SSF57884">
    <property type="entry name" value="Ada DNA repair protein, N-terminal domain (N-Ada 10)"/>
    <property type="match status" value="1"/>
</dbReference>
<dbReference type="GO" id="GO:0003677">
    <property type="term" value="F:DNA binding"/>
    <property type="evidence" value="ECO:0007669"/>
    <property type="project" value="InterPro"/>
</dbReference>
<evidence type="ECO:0000313" key="3">
    <source>
        <dbReference type="EMBL" id="MBK0380756.1"/>
    </source>
</evidence>
<organism evidence="3 4">
    <name type="scientific">Mucilaginibacter segetis</name>
    <dbReference type="NCBI Taxonomy" id="2793071"/>
    <lineage>
        <taxon>Bacteria</taxon>
        <taxon>Pseudomonadati</taxon>
        <taxon>Bacteroidota</taxon>
        <taxon>Sphingobacteriia</taxon>
        <taxon>Sphingobacteriales</taxon>
        <taxon>Sphingobacteriaceae</taxon>
        <taxon>Mucilaginibacter</taxon>
    </lineage>
</organism>
<sequence length="87" mass="10051">MIAHTELGNNLFGRARQLKYKLTNGEIRFAGNRKLKIYGTLQCTSGKRMKAANRIFFISETEALNNGYRPCGHCMKVKFLIWKRLNV</sequence>
<dbReference type="InterPro" id="IPR035451">
    <property type="entry name" value="Ada-like_dom_sf"/>
</dbReference>
<accession>A0A934PX77</accession>
<evidence type="ECO:0000256" key="1">
    <source>
        <dbReference type="ARBA" id="ARBA00023159"/>
    </source>
</evidence>
<dbReference type="GO" id="GO:0006281">
    <property type="term" value="P:DNA repair"/>
    <property type="evidence" value="ECO:0007669"/>
    <property type="project" value="InterPro"/>
</dbReference>
<dbReference type="AlphaFoldDB" id="A0A934PX77"/>
<name>A0A934PX77_9SPHI</name>
<dbReference type="GO" id="GO:0008270">
    <property type="term" value="F:zinc ion binding"/>
    <property type="evidence" value="ECO:0007669"/>
    <property type="project" value="InterPro"/>
</dbReference>
<dbReference type="GO" id="GO:0006355">
    <property type="term" value="P:regulation of DNA-templated transcription"/>
    <property type="evidence" value="ECO:0007669"/>
    <property type="project" value="InterPro"/>
</dbReference>
<reference evidence="3" key="1">
    <citation type="submission" date="2020-12" db="EMBL/GenBank/DDBJ databases">
        <title>Bacterial novel species Mucilaginibacter sp. SD-g isolated from soil.</title>
        <authorList>
            <person name="Jung H.-Y."/>
        </authorList>
    </citation>
    <scope>NUCLEOTIDE SEQUENCE</scope>
    <source>
        <strain evidence="3">SD-g</strain>
    </source>
</reference>
<comment type="caution">
    <text evidence="3">The sequence shown here is derived from an EMBL/GenBank/DDBJ whole genome shotgun (WGS) entry which is preliminary data.</text>
</comment>
<proteinExistence type="predicted"/>
<dbReference type="Proteomes" id="UP000613193">
    <property type="component" value="Unassembled WGS sequence"/>
</dbReference>
<dbReference type="Pfam" id="PF02805">
    <property type="entry name" value="Ada_Zn_binding"/>
    <property type="match status" value="1"/>
</dbReference>